<evidence type="ECO:0000259" key="7">
    <source>
        <dbReference type="Pfam" id="PF06305"/>
    </source>
</evidence>
<reference evidence="8 9" key="1">
    <citation type="journal article" date="2016" name="Front. Microbiol.">
        <title>Comparative Genomic Analysis Reveals a Diverse Repertoire of Genes Involved in Prokaryote-Eukaryote Interactions within the Pseudovibrio Genus.</title>
        <authorList>
            <person name="Romano S."/>
            <person name="Fernandez-Guerra A."/>
            <person name="Reen F.J."/>
            <person name="Glockner F.O."/>
            <person name="Crowley S.P."/>
            <person name="O'Sullivan O."/>
            <person name="Cotter P.D."/>
            <person name="Adams C."/>
            <person name="Dobson A.D."/>
            <person name="O'Gara F."/>
        </authorList>
    </citation>
    <scope>NUCLEOTIDE SEQUENCE [LARGE SCALE GENOMIC DNA]</scope>
    <source>
        <strain evidence="8 9">Ad2</strain>
    </source>
</reference>
<keyword evidence="4 6" id="KW-0472">Membrane</keyword>
<keyword evidence="3 6" id="KW-1133">Transmembrane helix</keyword>
<organism evidence="8 9">
    <name type="scientific">Pseudovibrio axinellae</name>
    <dbReference type="NCBI Taxonomy" id="989403"/>
    <lineage>
        <taxon>Bacteria</taxon>
        <taxon>Pseudomonadati</taxon>
        <taxon>Pseudomonadota</taxon>
        <taxon>Alphaproteobacteria</taxon>
        <taxon>Hyphomicrobiales</taxon>
        <taxon>Stappiaceae</taxon>
        <taxon>Pseudovibrio</taxon>
    </lineage>
</organism>
<feature type="transmembrane region" description="Helical" evidence="6">
    <location>
        <begin position="49"/>
        <end position="69"/>
    </location>
</feature>
<name>A0A165Z012_9HYPH</name>
<dbReference type="GO" id="GO:0005886">
    <property type="term" value="C:plasma membrane"/>
    <property type="evidence" value="ECO:0007669"/>
    <property type="project" value="InterPro"/>
</dbReference>
<dbReference type="Pfam" id="PF06305">
    <property type="entry name" value="LapA_dom"/>
    <property type="match status" value="1"/>
</dbReference>
<dbReference type="AlphaFoldDB" id="A0A165Z012"/>
<feature type="compositionally biased region" description="Basic and acidic residues" evidence="5">
    <location>
        <begin position="75"/>
        <end position="96"/>
    </location>
</feature>
<evidence type="ECO:0000256" key="2">
    <source>
        <dbReference type="ARBA" id="ARBA00022692"/>
    </source>
</evidence>
<dbReference type="PATRIC" id="fig|989403.3.peg.2286"/>
<accession>A0A165Z012</accession>
<evidence type="ECO:0000313" key="8">
    <source>
        <dbReference type="EMBL" id="KZL19387.1"/>
    </source>
</evidence>
<evidence type="ECO:0000256" key="1">
    <source>
        <dbReference type="ARBA" id="ARBA00022475"/>
    </source>
</evidence>
<dbReference type="InterPro" id="IPR010445">
    <property type="entry name" value="LapA_dom"/>
</dbReference>
<protein>
    <recommendedName>
        <fullName evidence="7">Lipopolysaccharide assembly protein A domain-containing protein</fullName>
    </recommendedName>
</protein>
<evidence type="ECO:0000313" key="9">
    <source>
        <dbReference type="Proteomes" id="UP000076577"/>
    </source>
</evidence>
<keyword evidence="2 6" id="KW-0812">Transmembrane</keyword>
<evidence type="ECO:0000256" key="3">
    <source>
        <dbReference type="ARBA" id="ARBA00022989"/>
    </source>
</evidence>
<proteinExistence type="predicted"/>
<dbReference type="Proteomes" id="UP000076577">
    <property type="component" value="Unassembled WGS sequence"/>
</dbReference>
<evidence type="ECO:0000256" key="5">
    <source>
        <dbReference type="SAM" id="MobiDB-lite"/>
    </source>
</evidence>
<sequence>MARFLRNLLLVPIAALLVVLAVANRHTTLISLNPFNPEDPMLTFNIPVFWLLFGTLGLGVLLGGVATWMRQGRFRKEARSQRREANELKHEADALRKVAQGDIAPGLPSPDHKKAA</sequence>
<dbReference type="STRING" id="989403.SAMN05421798_102565"/>
<comment type="caution">
    <text evidence="8">The sequence shown here is derived from an EMBL/GenBank/DDBJ whole genome shotgun (WGS) entry which is preliminary data.</text>
</comment>
<keyword evidence="1" id="KW-1003">Cell membrane</keyword>
<feature type="region of interest" description="Disordered" evidence="5">
    <location>
        <begin position="75"/>
        <end position="116"/>
    </location>
</feature>
<dbReference type="EMBL" id="LMCB01000015">
    <property type="protein sequence ID" value="KZL19387.1"/>
    <property type="molecule type" value="Genomic_DNA"/>
</dbReference>
<evidence type="ECO:0000256" key="4">
    <source>
        <dbReference type="ARBA" id="ARBA00023136"/>
    </source>
</evidence>
<evidence type="ECO:0000256" key="6">
    <source>
        <dbReference type="SAM" id="Phobius"/>
    </source>
</evidence>
<keyword evidence="9" id="KW-1185">Reference proteome</keyword>
<dbReference type="RefSeq" id="WP_208979345.1">
    <property type="nucleotide sequence ID" value="NZ_FOFM01000002.1"/>
</dbReference>
<gene>
    <name evidence="8" type="ORF">PsAD2_02143</name>
</gene>
<feature type="domain" description="Lipopolysaccharide assembly protein A" evidence="7">
    <location>
        <begin position="43"/>
        <end position="91"/>
    </location>
</feature>